<evidence type="ECO:0000313" key="3">
    <source>
        <dbReference type="EMBL" id="KLO05960.1"/>
    </source>
</evidence>
<gene>
    <name evidence="3" type="ORF">SCHPADRAFT_838636</name>
</gene>
<proteinExistence type="predicted"/>
<dbReference type="AlphaFoldDB" id="A0A0H2R2I2"/>
<dbReference type="InterPro" id="IPR009009">
    <property type="entry name" value="RlpA-like_DPBB"/>
</dbReference>
<feature type="non-terminal residue" evidence="3">
    <location>
        <position position="1"/>
    </location>
</feature>
<dbReference type="InterPro" id="IPR036908">
    <property type="entry name" value="RlpA-like_sf"/>
</dbReference>
<dbReference type="GO" id="GO:0050832">
    <property type="term" value="P:defense response to fungus"/>
    <property type="evidence" value="ECO:0007669"/>
    <property type="project" value="InterPro"/>
</dbReference>
<dbReference type="OrthoDB" id="623670at2759"/>
<organism evidence="3 4">
    <name type="scientific">Schizopora paradoxa</name>
    <dbReference type="NCBI Taxonomy" id="27342"/>
    <lineage>
        <taxon>Eukaryota</taxon>
        <taxon>Fungi</taxon>
        <taxon>Dikarya</taxon>
        <taxon>Basidiomycota</taxon>
        <taxon>Agaricomycotina</taxon>
        <taxon>Agaricomycetes</taxon>
        <taxon>Hymenochaetales</taxon>
        <taxon>Schizoporaceae</taxon>
        <taxon>Schizopora</taxon>
    </lineage>
</organism>
<keyword evidence="4" id="KW-1185">Reference proteome</keyword>
<dbReference type="Proteomes" id="UP000053477">
    <property type="component" value="Unassembled WGS sequence"/>
</dbReference>
<evidence type="ECO:0000256" key="1">
    <source>
        <dbReference type="ARBA" id="ARBA00022729"/>
    </source>
</evidence>
<dbReference type="GO" id="GO:0042742">
    <property type="term" value="P:defense response to bacterium"/>
    <property type="evidence" value="ECO:0007669"/>
    <property type="project" value="InterPro"/>
</dbReference>
<reference evidence="3 4" key="1">
    <citation type="submission" date="2015-04" db="EMBL/GenBank/DDBJ databases">
        <title>Complete genome sequence of Schizopora paradoxa KUC8140, a cosmopolitan wood degrader in East Asia.</title>
        <authorList>
            <consortium name="DOE Joint Genome Institute"/>
            <person name="Min B."/>
            <person name="Park H."/>
            <person name="Jang Y."/>
            <person name="Kim J.-J."/>
            <person name="Kim K.H."/>
            <person name="Pangilinan J."/>
            <person name="Lipzen A."/>
            <person name="Riley R."/>
            <person name="Grigoriev I.V."/>
            <person name="Spatafora J.W."/>
            <person name="Choi I.-G."/>
        </authorList>
    </citation>
    <scope>NUCLEOTIDE SEQUENCE [LARGE SCALE GENOMIC DNA]</scope>
    <source>
        <strain evidence="3 4">KUC8140</strain>
    </source>
</reference>
<evidence type="ECO:0000313" key="4">
    <source>
        <dbReference type="Proteomes" id="UP000053477"/>
    </source>
</evidence>
<dbReference type="PROSITE" id="PS51174">
    <property type="entry name" value="BARWIN_3"/>
    <property type="match status" value="1"/>
</dbReference>
<protein>
    <submittedName>
        <fullName evidence="3">Barwin-like endoglucanase</fullName>
    </submittedName>
</protein>
<dbReference type="SUPFAM" id="SSF50685">
    <property type="entry name" value="Barwin-like endoglucanases"/>
    <property type="match status" value="1"/>
</dbReference>
<dbReference type="Pfam" id="PF03330">
    <property type="entry name" value="DPBB_1"/>
    <property type="match status" value="1"/>
</dbReference>
<sequence>TFYTQDNTAGACGNTNPDSALIAAVADWTQSDCGKTIRITNTATGATVDVTVEDSCPSCEAGHIDLSTGAFDKLGSEDAGVLNGE</sequence>
<accession>A0A0H2R2I2</accession>
<dbReference type="EMBL" id="KQ086250">
    <property type="protein sequence ID" value="KLO05960.1"/>
    <property type="molecule type" value="Genomic_DNA"/>
</dbReference>
<dbReference type="InterPro" id="IPR051477">
    <property type="entry name" value="Expansin_CellWall"/>
</dbReference>
<dbReference type="CDD" id="cd22191">
    <property type="entry name" value="DPBB_RlpA_EXP_N-like"/>
    <property type="match status" value="1"/>
</dbReference>
<dbReference type="InterPro" id="IPR001153">
    <property type="entry name" value="Barwin_dom"/>
</dbReference>
<name>A0A0H2R2I2_9AGAM</name>
<keyword evidence="1" id="KW-0732">Signal</keyword>
<dbReference type="STRING" id="27342.A0A0H2R2I2"/>
<dbReference type="InParanoid" id="A0A0H2R2I2"/>
<dbReference type="PANTHER" id="PTHR31836:SF28">
    <property type="entry name" value="SRCR DOMAIN-CONTAINING PROTEIN-RELATED"/>
    <property type="match status" value="1"/>
</dbReference>
<dbReference type="Gene3D" id="2.40.40.10">
    <property type="entry name" value="RlpA-like domain"/>
    <property type="match status" value="1"/>
</dbReference>
<evidence type="ECO:0000259" key="2">
    <source>
        <dbReference type="PROSITE" id="PS51174"/>
    </source>
</evidence>
<dbReference type="PANTHER" id="PTHR31836">
    <property type="match status" value="1"/>
</dbReference>
<feature type="domain" description="Barwin" evidence="2">
    <location>
        <begin position="1"/>
        <end position="85"/>
    </location>
</feature>